<keyword evidence="2" id="KW-1185">Reference proteome</keyword>
<comment type="caution">
    <text evidence="1">The sequence shown here is derived from an EMBL/GenBank/DDBJ whole genome shotgun (WGS) entry which is preliminary data.</text>
</comment>
<dbReference type="Proteomes" id="UP001163324">
    <property type="component" value="Chromosome 4"/>
</dbReference>
<evidence type="ECO:0000313" key="2">
    <source>
        <dbReference type="Proteomes" id="UP001163324"/>
    </source>
</evidence>
<name>A0ACC0V1V6_9HYPO</name>
<reference evidence="1" key="1">
    <citation type="submission" date="2022-10" db="EMBL/GenBank/DDBJ databases">
        <title>Complete Genome of Trichothecium roseum strain YXFP-22015, a Plant Pathogen Isolated from Citrus.</title>
        <authorList>
            <person name="Wang Y."/>
            <person name="Zhu L."/>
        </authorList>
    </citation>
    <scope>NUCLEOTIDE SEQUENCE</scope>
    <source>
        <strain evidence="1">YXFP-22015</strain>
    </source>
</reference>
<gene>
    <name evidence="1" type="ORF">N3K66_004614</name>
</gene>
<proteinExistence type="predicted"/>
<protein>
    <submittedName>
        <fullName evidence="1">Uncharacterized protein</fullName>
    </submittedName>
</protein>
<accession>A0ACC0V1V6</accession>
<sequence>MASATAPNVARLCALACRRTPRFHQFQRTQFIARSKSSRARRAFTTSTIRAQDEQQPPKDDPPANNEQPAEGDEPAKVEQSSSSETQEASAAPDVPAEASSPALDGGKERGELTEDALRLEAEKAVDQTVKEAGYLTMQDYVEGRIRSREGASALQRTMEQSLQSIDNGPRAFKNAYWFDEDDPESFTEDMDEFDEDDMTSMAHGKLEEIREMRQYQRQIVWELPLLSKYAKPFKLPTDKQVLRWRYTSYMGESHPAESKVVVQFAPDDLGLTPVQTNKLKKLAGVRYDPRKEFVKISCESYPNAAQNKSYLSNLVDDLIAAAKDDKDTFEDIALDTRHHRVKPKPRFPKEWFLTEERKAELKARREKASQSELEMETQGALVDGKQAIDKFLLEKMEQEQLKAQAKLEAAKEAVPVRAGAKRPVSRGSRW</sequence>
<evidence type="ECO:0000313" key="1">
    <source>
        <dbReference type="EMBL" id="KAI9900352.1"/>
    </source>
</evidence>
<dbReference type="EMBL" id="CM047943">
    <property type="protein sequence ID" value="KAI9900352.1"/>
    <property type="molecule type" value="Genomic_DNA"/>
</dbReference>
<organism evidence="1 2">
    <name type="scientific">Trichothecium roseum</name>
    <dbReference type="NCBI Taxonomy" id="47278"/>
    <lineage>
        <taxon>Eukaryota</taxon>
        <taxon>Fungi</taxon>
        <taxon>Dikarya</taxon>
        <taxon>Ascomycota</taxon>
        <taxon>Pezizomycotina</taxon>
        <taxon>Sordariomycetes</taxon>
        <taxon>Hypocreomycetidae</taxon>
        <taxon>Hypocreales</taxon>
        <taxon>Hypocreales incertae sedis</taxon>
        <taxon>Trichothecium</taxon>
    </lineage>
</organism>